<keyword evidence="8 13" id="KW-0460">Magnesium</keyword>
<dbReference type="Pfam" id="PF21399">
    <property type="entry name" value="TERT_C"/>
    <property type="match status" value="1"/>
</dbReference>
<dbReference type="InterPro" id="IPR003545">
    <property type="entry name" value="Telomerase_RT"/>
</dbReference>
<dbReference type="PANTHER" id="PTHR12066:SF0">
    <property type="entry name" value="TELOMERASE REVERSE TRANSCRIPTASE"/>
    <property type="match status" value="1"/>
</dbReference>
<dbReference type="GO" id="GO:0007004">
    <property type="term" value="P:telomere maintenance via telomerase"/>
    <property type="evidence" value="ECO:0007669"/>
    <property type="project" value="TreeGrafter"/>
</dbReference>
<dbReference type="GO" id="GO:0000333">
    <property type="term" value="C:telomerase catalytic core complex"/>
    <property type="evidence" value="ECO:0007669"/>
    <property type="project" value="TreeGrafter"/>
</dbReference>
<dbReference type="Gene3D" id="3.30.70.2630">
    <property type="match status" value="1"/>
</dbReference>
<protein>
    <recommendedName>
        <fullName evidence="3 13">Telomerase reverse transcriptase</fullName>
        <ecNumber evidence="2 13">2.7.7.49</ecNumber>
    </recommendedName>
    <alternativeName>
        <fullName evidence="13">Telomerase catalytic subunit</fullName>
    </alternativeName>
</protein>
<dbReference type="Pfam" id="PF12009">
    <property type="entry name" value="Telomerase_RBD"/>
    <property type="match status" value="1"/>
</dbReference>
<dbReference type="Gene3D" id="1.10.357.90">
    <property type="match status" value="1"/>
</dbReference>
<comment type="function">
    <text evidence="13">Telomerase is a ribonucleoprotein enzyme essential for the replication of chromosome termini in most eukaryotes. It elongates telomeres. It is a reverse transcriptase that adds simple sequence repeats to chromosome ends by copying a template sequence within the RNA component of the enzyme.</text>
</comment>
<dbReference type="GO" id="GO:0042162">
    <property type="term" value="F:telomeric DNA binding"/>
    <property type="evidence" value="ECO:0007669"/>
    <property type="project" value="TreeGrafter"/>
</dbReference>
<evidence type="ECO:0000256" key="8">
    <source>
        <dbReference type="ARBA" id="ARBA00022842"/>
    </source>
</evidence>
<dbReference type="GO" id="GO:0000781">
    <property type="term" value="C:chromosome, telomeric region"/>
    <property type="evidence" value="ECO:0007669"/>
    <property type="project" value="UniProtKB-SubCell"/>
</dbReference>
<name>A0AAV6YI78_9LAMI</name>
<keyword evidence="7 13" id="KW-0479">Metal-binding</keyword>
<keyword evidence="5 13" id="KW-0808">Transferase</keyword>
<dbReference type="GO" id="GO:0070034">
    <property type="term" value="F:telomerase RNA binding"/>
    <property type="evidence" value="ECO:0007669"/>
    <property type="project" value="TreeGrafter"/>
</dbReference>
<evidence type="ECO:0000256" key="1">
    <source>
        <dbReference type="ARBA" id="ARBA00008001"/>
    </source>
</evidence>
<dbReference type="GO" id="GO:0046872">
    <property type="term" value="F:metal ion binding"/>
    <property type="evidence" value="ECO:0007669"/>
    <property type="project" value="UniProtKB-KW"/>
</dbReference>
<evidence type="ECO:0000256" key="6">
    <source>
        <dbReference type="ARBA" id="ARBA00022695"/>
    </source>
</evidence>
<reference evidence="15" key="1">
    <citation type="submission" date="2019-10" db="EMBL/GenBank/DDBJ databases">
        <authorList>
            <person name="Zhang R."/>
            <person name="Pan Y."/>
            <person name="Wang J."/>
            <person name="Ma R."/>
            <person name="Yu S."/>
        </authorList>
    </citation>
    <scope>NUCLEOTIDE SEQUENCE</scope>
    <source>
        <strain evidence="15">LA-IB0</strain>
        <tissue evidence="15">Leaf</tissue>
    </source>
</reference>
<keyword evidence="6 13" id="KW-0548">Nucleotidyltransferase</keyword>
<evidence type="ECO:0000313" key="16">
    <source>
        <dbReference type="Proteomes" id="UP000826271"/>
    </source>
</evidence>
<evidence type="ECO:0000256" key="3">
    <source>
        <dbReference type="ARBA" id="ARBA00016182"/>
    </source>
</evidence>
<dbReference type="GO" id="GO:0003720">
    <property type="term" value="F:telomerase activity"/>
    <property type="evidence" value="ECO:0007669"/>
    <property type="project" value="InterPro"/>
</dbReference>
<comment type="catalytic activity">
    <reaction evidence="12 13">
        <text>DNA(n) + a 2'-deoxyribonucleoside 5'-triphosphate = DNA(n+1) + diphosphate</text>
        <dbReference type="Rhea" id="RHEA:22508"/>
        <dbReference type="Rhea" id="RHEA-COMP:17339"/>
        <dbReference type="Rhea" id="RHEA-COMP:17340"/>
        <dbReference type="ChEBI" id="CHEBI:33019"/>
        <dbReference type="ChEBI" id="CHEBI:61560"/>
        <dbReference type="ChEBI" id="CHEBI:173112"/>
        <dbReference type="EC" id="2.7.7.49"/>
    </reaction>
</comment>
<evidence type="ECO:0000256" key="12">
    <source>
        <dbReference type="ARBA" id="ARBA00048173"/>
    </source>
</evidence>
<dbReference type="InterPro" id="IPR021891">
    <property type="entry name" value="Telomerase_RBD"/>
</dbReference>
<feature type="domain" description="Reverse transcriptase" evidence="14">
    <location>
        <begin position="181"/>
        <end position="564"/>
    </location>
</feature>
<evidence type="ECO:0000256" key="13">
    <source>
        <dbReference type="RuleBase" id="RU365061"/>
    </source>
</evidence>
<comment type="similarity">
    <text evidence="1 13">Belongs to the reverse transcriptase family. Telomerase subfamily.</text>
</comment>
<proteinExistence type="inferred from homology"/>
<evidence type="ECO:0000256" key="5">
    <source>
        <dbReference type="ARBA" id="ARBA00022679"/>
    </source>
</evidence>
<dbReference type="PANTHER" id="PTHR12066">
    <property type="entry name" value="TELOMERASE REVERSE TRANSCRIPTASE"/>
    <property type="match status" value="1"/>
</dbReference>
<evidence type="ECO:0000256" key="9">
    <source>
        <dbReference type="ARBA" id="ARBA00022895"/>
    </source>
</evidence>
<comment type="caution">
    <text evidence="15">The sequence shown here is derived from an EMBL/GenBank/DDBJ whole genome shotgun (WGS) entry which is preliminary data.</text>
</comment>
<comment type="subcellular location">
    <subcellularLocation>
        <location evidence="13">Nucleus</location>
    </subcellularLocation>
    <subcellularLocation>
        <location evidence="13">Chromosome</location>
        <location evidence="13">Telomere</location>
    </subcellularLocation>
</comment>
<dbReference type="CDD" id="cd01648">
    <property type="entry name" value="TERT"/>
    <property type="match status" value="1"/>
</dbReference>
<gene>
    <name evidence="15" type="ORF">BUALT_Bualt01G0168900</name>
</gene>
<keyword evidence="9 13" id="KW-0779">Telomere</keyword>
<keyword evidence="4 13" id="KW-0158">Chromosome</keyword>
<evidence type="ECO:0000256" key="11">
    <source>
        <dbReference type="ARBA" id="ARBA00023242"/>
    </source>
</evidence>
<keyword evidence="16" id="KW-1185">Reference proteome</keyword>
<organism evidence="15 16">
    <name type="scientific">Buddleja alternifolia</name>
    <dbReference type="NCBI Taxonomy" id="168488"/>
    <lineage>
        <taxon>Eukaryota</taxon>
        <taxon>Viridiplantae</taxon>
        <taxon>Streptophyta</taxon>
        <taxon>Embryophyta</taxon>
        <taxon>Tracheophyta</taxon>
        <taxon>Spermatophyta</taxon>
        <taxon>Magnoliopsida</taxon>
        <taxon>eudicotyledons</taxon>
        <taxon>Gunneridae</taxon>
        <taxon>Pentapetalae</taxon>
        <taxon>asterids</taxon>
        <taxon>lamiids</taxon>
        <taxon>Lamiales</taxon>
        <taxon>Scrophulariaceae</taxon>
        <taxon>Buddlejeae</taxon>
        <taxon>Buddleja</taxon>
    </lineage>
</organism>
<accession>A0AAV6YI78</accession>
<dbReference type="InterPro" id="IPR000477">
    <property type="entry name" value="RT_dom"/>
</dbReference>
<dbReference type="Proteomes" id="UP000826271">
    <property type="component" value="Unassembled WGS sequence"/>
</dbReference>
<evidence type="ECO:0000259" key="14">
    <source>
        <dbReference type="PROSITE" id="PS50878"/>
    </source>
</evidence>
<dbReference type="SMART" id="SM00975">
    <property type="entry name" value="Telomerase_RBD"/>
    <property type="match status" value="1"/>
</dbReference>
<dbReference type="EMBL" id="WHWC01000001">
    <property type="protein sequence ID" value="KAG8391253.1"/>
    <property type="molecule type" value="Genomic_DNA"/>
</dbReference>
<evidence type="ECO:0000313" key="15">
    <source>
        <dbReference type="EMBL" id="KAG8391253.1"/>
    </source>
</evidence>
<dbReference type="InterPro" id="IPR049139">
    <property type="entry name" value="TERT_C"/>
</dbReference>
<sequence>MSGHDGAQIEVKLFHLDNAENNKKISEAAIDRVEPSKSYCPKKQVVSFIWAICRRIVPAPLLGESSNWRILRKNISKFIHLRRFEKFSLKECIHKLKISKFPLLSSKHCITDIARHTILECWIFWLFARIVSPLVQANFYVTESEYEKQEVLYYRKSTWEKLMRETENSLKKQRYRLLNNSSTKAILFNRSFGFSRARLCPKQTGLRVLTNLRAPSRMPVKNPLTSTICSNQMLCRKTFSNPRNVKYHFFKSVNSVLHDFHVVLKGLCTKEPEKLGSSVFDYNDVYRKLVPFLFLLKMGFTNMPGVYIVVSDVSKAFDSVDQDKLLSVMNDVILDDEYTLEKFIHVIRTKESLKVHHHVTLAHQDIIAASPKITPRLPAQPSDSVLVKKALSRIIRKEEFKSTLKEHITHNVVQLHNNFYLQRLGIPQGSVLSALLCSFYYGHMERNVVIPFLQKACEEFSGENDNNGASSSGGSNHTKEISACAFKYLLLRFIDDFLFISTSKKQASMFFSRLKRGVRDYNCSMNEEKYGLNFEMNDGQGCQSNRLHVGKDDVSFLRWSGLLVNCRTLEIQADYTRYLNSHLSSSLTVSCQGKVGRQLKTKLRNYLRPKCHPIFYDSNINSPGIVRLNIYQVFLLCAMKFLCYVSNLSVLPKFSPNFYMNAIDLSLRYMSRLIRRKMYTLEVDIAFRPKYDVKKKDVVWLGLYAYSRAVKKKQSRCKGLFGLLRSKLKAYGKLENMSPELKYAVDDARSSVLWSIKY</sequence>
<evidence type="ECO:0000256" key="2">
    <source>
        <dbReference type="ARBA" id="ARBA00012493"/>
    </source>
</evidence>
<keyword evidence="10 13" id="KW-0695">RNA-directed DNA polymerase</keyword>
<evidence type="ECO:0000256" key="4">
    <source>
        <dbReference type="ARBA" id="ARBA00022454"/>
    </source>
</evidence>
<keyword evidence="11 13" id="KW-0539">Nucleus</keyword>
<evidence type="ECO:0000256" key="7">
    <source>
        <dbReference type="ARBA" id="ARBA00022723"/>
    </source>
</evidence>
<dbReference type="PROSITE" id="PS50878">
    <property type="entry name" value="RT_POL"/>
    <property type="match status" value="1"/>
</dbReference>
<evidence type="ECO:0000256" key="10">
    <source>
        <dbReference type="ARBA" id="ARBA00022918"/>
    </source>
</evidence>
<dbReference type="EC" id="2.7.7.49" evidence="2 13"/>
<dbReference type="AlphaFoldDB" id="A0AAV6YI78"/>
<dbReference type="FunFam" id="3.30.70.2630:FF:000002">
    <property type="entry name" value="Telomerase reverse transcriptase"/>
    <property type="match status" value="1"/>
</dbReference>
<dbReference type="Gene3D" id="1.10.132.70">
    <property type="match status" value="1"/>
</dbReference>
<dbReference type="PRINTS" id="PR01365">
    <property type="entry name" value="TELOMERASERT"/>
</dbReference>